<evidence type="ECO:0000256" key="4">
    <source>
        <dbReference type="ARBA" id="ARBA00022723"/>
    </source>
</evidence>
<comment type="similarity">
    <text evidence="2">In the central section; belongs to the CRISPR-associated helicase Cas3 family.</text>
</comment>
<evidence type="ECO:0000256" key="9">
    <source>
        <dbReference type="ARBA" id="ARBA00023118"/>
    </source>
</evidence>
<dbReference type="GO" id="GO:0005524">
    <property type="term" value="F:ATP binding"/>
    <property type="evidence" value="ECO:0007669"/>
    <property type="project" value="UniProtKB-KW"/>
</dbReference>
<dbReference type="eggNOG" id="COG1203">
    <property type="taxonomic scope" value="Bacteria"/>
</dbReference>
<dbReference type="Gene3D" id="1.10.3210.30">
    <property type="match status" value="1"/>
</dbReference>
<dbReference type="InterPro" id="IPR014001">
    <property type="entry name" value="Helicase_ATP-bd"/>
</dbReference>
<sequence>MSRREVAYGFSKGLFMSSATYFKYWGKVEKDSEQADIGYHLLPYHCLDVAAVADKWLTRSNVLLKQISAHIGKTEQEARSIVLFFVLLHDFGKFDARFQNFVESIRIKLQGNEYEVESEAYSHGSFGYLHFRKVHGNNEAMKAVAGHHGYCDVSLDPFSPEAEPDADDELIELDKHAREEWVKFCLEWTGLSQIPDVGEIPMLAGLCSVSDWIGSSITNFTQEPDLDLYQYYKQILPKADAALIESGMVQVLSGAGFEFLFNGYTPRGIQTLIEQIPQQPGLTIVESDTGSGKTEFALAYASRLIENKLADGIVFGLPTQATANGLFDRIGDAAEKLFPDSTVTLAHGKSRYILKDKYLSPDENGFLHRSNKRAFLGSMSVATVDQILMGVLSIKHQFIRSFGTRKSVLILDEIHSFDAYMYGLIEQVLKGQHQAFSSVILLSATLPNTQKNKLLRPYGGSTQSDCYPLITHTSVEGETNEFTLTTGTVRKQIKAEKWCSATLLPNQQQQQQLLNWAMKGAMVGVICNTVNDAQKLYLSLQEVLPKDQGPELDIDIFHARYTFADRAKIEKSVLNVYGKNAPRKGRILIATQVVEQSLDLDFDVMVSQIAPIEFLMQRMGRLWRHDRVDSELAKRTISVNEPVFITLIPSTKASDWKTHYQGSGFVYRNIRSLYRTEQYLHEHQVLTFPDCYREAIEYVHAEQMFAEEPEALESLFNEYQDSNSASSYVAKMNANLESKPLSDVDPRCALLTREGEMTVSVVLVDEHGKLLHGGDYQEQQDRELSTVSIAKKHVRGIQDADYYCVKATVGQDIDYTELGVILPKN</sequence>
<dbReference type="GO" id="GO:0003724">
    <property type="term" value="F:RNA helicase activity"/>
    <property type="evidence" value="ECO:0007669"/>
    <property type="project" value="TreeGrafter"/>
</dbReference>
<organism evidence="12 13">
    <name type="scientific">Photobacterium profundum (strain SS9)</name>
    <dbReference type="NCBI Taxonomy" id="298386"/>
    <lineage>
        <taxon>Bacteria</taxon>
        <taxon>Pseudomonadati</taxon>
        <taxon>Pseudomonadota</taxon>
        <taxon>Gammaproteobacteria</taxon>
        <taxon>Vibrionales</taxon>
        <taxon>Vibrionaceae</taxon>
        <taxon>Photobacterium</taxon>
    </lineage>
</organism>
<evidence type="ECO:0000256" key="5">
    <source>
        <dbReference type="ARBA" id="ARBA00022741"/>
    </source>
</evidence>
<dbReference type="HOGENOM" id="CLU_013924_2_0_6"/>
<evidence type="ECO:0000256" key="7">
    <source>
        <dbReference type="ARBA" id="ARBA00022806"/>
    </source>
</evidence>
<dbReference type="PANTHER" id="PTHR47963:SF9">
    <property type="entry name" value="CRISPR-ASSOCIATED ENDONUCLEASE_HELICASE CAS3"/>
    <property type="match status" value="1"/>
</dbReference>
<dbReference type="PROSITE" id="PS51192">
    <property type="entry name" value="HELICASE_ATP_BIND_1"/>
    <property type="match status" value="1"/>
</dbReference>
<dbReference type="InterPro" id="IPR038257">
    <property type="entry name" value="CRISPR-assoc_Cas3_HD_sf"/>
</dbReference>
<gene>
    <name evidence="12" type="ordered locus">PBPRC0040</name>
</gene>
<dbReference type="GO" id="GO:0016787">
    <property type="term" value="F:hydrolase activity"/>
    <property type="evidence" value="ECO:0007669"/>
    <property type="project" value="UniProtKB-KW"/>
</dbReference>
<keyword evidence="9" id="KW-0051">Antiviral defense</keyword>
<dbReference type="SMART" id="SM00487">
    <property type="entry name" value="DEXDc"/>
    <property type="match status" value="1"/>
</dbReference>
<evidence type="ECO:0000259" key="11">
    <source>
        <dbReference type="PROSITE" id="PS51643"/>
    </source>
</evidence>
<keyword evidence="6" id="KW-0378">Hydrolase</keyword>
<evidence type="ECO:0000256" key="3">
    <source>
        <dbReference type="ARBA" id="ARBA00022722"/>
    </source>
</evidence>
<dbReference type="PROSITE" id="PS51643">
    <property type="entry name" value="HD_CAS3"/>
    <property type="match status" value="1"/>
</dbReference>
<dbReference type="PANTHER" id="PTHR47963">
    <property type="entry name" value="DEAD-BOX ATP-DEPENDENT RNA HELICASE 47, MITOCHONDRIAL"/>
    <property type="match status" value="1"/>
</dbReference>
<dbReference type="GO" id="GO:0004518">
    <property type="term" value="F:nuclease activity"/>
    <property type="evidence" value="ECO:0007669"/>
    <property type="project" value="UniProtKB-KW"/>
</dbReference>
<dbReference type="SMART" id="SM00490">
    <property type="entry name" value="HELICc"/>
    <property type="match status" value="1"/>
</dbReference>
<dbReference type="NCBIfam" id="TIGR01587">
    <property type="entry name" value="cas3_core"/>
    <property type="match status" value="1"/>
</dbReference>
<feature type="domain" description="Helicase ATP-binding" evidence="10">
    <location>
        <begin position="274"/>
        <end position="454"/>
    </location>
</feature>
<keyword evidence="13" id="KW-1185">Reference proteome</keyword>
<accession>Q6LW99</accession>
<evidence type="ECO:0000256" key="8">
    <source>
        <dbReference type="ARBA" id="ARBA00022840"/>
    </source>
</evidence>
<proteinExistence type="inferred from homology"/>
<reference evidence="13" key="1">
    <citation type="journal article" date="2005" name="Science">
        <title>Life at depth: Photobacterium profundum genome sequence and expression analysis.</title>
        <authorList>
            <person name="Vezzi A."/>
            <person name="Campanaro S."/>
            <person name="D'Angelo M."/>
            <person name="Simonato F."/>
            <person name="Vitulo N."/>
            <person name="Lauro F.M."/>
            <person name="Cestaro A."/>
            <person name="Malacrida G."/>
            <person name="Simionati B."/>
            <person name="Cannata N."/>
            <person name="Romualdi C."/>
            <person name="Bartlett D.H."/>
            <person name="Valle G."/>
        </authorList>
    </citation>
    <scope>NUCLEOTIDE SEQUENCE [LARGE SCALE GENOMIC DNA]</scope>
    <source>
        <strain evidence="13">ATCC BAA-1253 / SS9</strain>
    </source>
</reference>
<dbReference type="Pfam" id="PF18019">
    <property type="entry name" value="Cas3_HD"/>
    <property type="match status" value="1"/>
</dbReference>
<dbReference type="GO" id="GO:0003723">
    <property type="term" value="F:RNA binding"/>
    <property type="evidence" value="ECO:0007669"/>
    <property type="project" value="TreeGrafter"/>
</dbReference>
<dbReference type="InterPro" id="IPR006474">
    <property type="entry name" value="Helicase_Cas3_CRISPR-ass_core"/>
</dbReference>
<dbReference type="AlphaFoldDB" id="Q6LW99"/>
<dbReference type="Proteomes" id="UP000000593">
    <property type="component" value="Plasmid pPBPR1"/>
</dbReference>
<name>Q6LW99_PHOPR</name>
<dbReference type="InterPro" id="IPR011545">
    <property type="entry name" value="DEAD/DEAH_box_helicase_dom"/>
</dbReference>
<geneLocation type="plasmid" evidence="12 13">
    <name>pPBPR1</name>
</geneLocation>
<evidence type="ECO:0000313" key="12">
    <source>
        <dbReference type="EMBL" id="CAG17978.1"/>
    </source>
</evidence>
<dbReference type="Pfam" id="PF00270">
    <property type="entry name" value="DEAD"/>
    <property type="match status" value="1"/>
</dbReference>
<dbReference type="Pfam" id="PF22590">
    <property type="entry name" value="Cas3-like_C_2"/>
    <property type="match status" value="1"/>
</dbReference>
<dbReference type="InterPro" id="IPR027417">
    <property type="entry name" value="P-loop_NTPase"/>
</dbReference>
<evidence type="ECO:0000259" key="10">
    <source>
        <dbReference type="PROSITE" id="PS51192"/>
    </source>
</evidence>
<evidence type="ECO:0008006" key="14">
    <source>
        <dbReference type="Google" id="ProtNLM"/>
    </source>
</evidence>
<dbReference type="KEGG" id="ppr:PBPRC0040"/>
<dbReference type="NCBIfam" id="NF007248">
    <property type="entry name" value="PRK09694.1"/>
    <property type="match status" value="1"/>
</dbReference>
<dbReference type="GO" id="GO:0046872">
    <property type="term" value="F:metal ion binding"/>
    <property type="evidence" value="ECO:0007669"/>
    <property type="project" value="UniProtKB-KW"/>
</dbReference>
<dbReference type="InterPro" id="IPR054712">
    <property type="entry name" value="Cas3-like_dom"/>
</dbReference>
<dbReference type="Gene3D" id="3.40.50.300">
    <property type="entry name" value="P-loop containing nucleotide triphosphate hydrolases"/>
    <property type="match status" value="2"/>
</dbReference>
<comment type="similarity">
    <text evidence="1">In the N-terminal section; belongs to the CRISPR-associated nuclease Cas3-HD family.</text>
</comment>
<dbReference type="InterPro" id="IPR050547">
    <property type="entry name" value="DEAD_box_RNA_helicases"/>
</dbReference>
<evidence type="ECO:0000256" key="2">
    <source>
        <dbReference type="ARBA" id="ARBA00009046"/>
    </source>
</evidence>
<evidence type="ECO:0000313" key="13">
    <source>
        <dbReference type="Proteomes" id="UP000000593"/>
    </source>
</evidence>
<protein>
    <recommendedName>
        <fullName evidence="14">HD Cas3-type domain-containing protein</fullName>
    </recommendedName>
</protein>
<evidence type="ECO:0000256" key="6">
    <source>
        <dbReference type="ARBA" id="ARBA00022801"/>
    </source>
</evidence>
<keyword evidence="4" id="KW-0479">Metal-binding</keyword>
<dbReference type="SUPFAM" id="SSF52540">
    <property type="entry name" value="P-loop containing nucleoside triphosphate hydrolases"/>
    <property type="match status" value="1"/>
</dbReference>
<dbReference type="InterPro" id="IPR001650">
    <property type="entry name" value="Helicase_C-like"/>
</dbReference>
<dbReference type="NCBIfam" id="TIGR01596">
    <property type="entry name" value="cas3_HD"/>
    <property type="match status" value="1"/>
</dbReference>
<keyword evidence="7" id="KW-0347">Helicase</keyword>
<keyword evidence="5" id="KW-0547">Nucleotide-binding</keyword>
<dbReference type="EMBL" id="CR377818">
    <property type="protein sequence ID" value="CAG17978.1"/>
    <property type="molecule type" value="Genomic_DNA"/>
</dbReference>
<feature type="domain" description="HD Cas3-type" evidence="11">
    <location>
        <begin position="35"/>
        <end position="213"/>
    </location>
</feature>
<dbReference type="InterPro" id="IPR006483">
    <property type="entry name" value="CRISPR-assoc_Cas3_HD"/>
</dbReference>
<keyword evidence="3" id="KW-0540">Nuclease</keyword>
<evidence type="ECO:0000256" key="1">
    <source>
        <dbReference type="ARBA" id="ARBA00006847"/>
    </source>
</evidence>
<dbReference type="CDD" id="cd09641">
    <property type="entry name" value="Cas3''_I"/>
    <property type="match status" value="1"/>
</dbReference>
<dbReference type="GO" id="GO:0051607">
    <property type="term" value="P:defense response to virus"/>
    <property type="evidence" value="ECO:0007669"/>
    <property type="project" value="UniProtKB-KW"/>
</dbReference>
<keyword evidence="8" id="KW-0067">ATP-binding</keyword>
<keyword evidence="12" id="KW-0614">Plasmid</keyword>